<gene>
    <name evidence="11" type="primary">LOC100179035</name>
</gene>
<dbReference type="Pfam" id="PF00069">
    <property type="entry name" value="Pkinase"/>
    <property type="match status" value="1"/>
</dbReference>
<keyword evidence="7" id="KW-0479">Metal-binding</keyword>
<feature type="compositionally biased region" description="Basic and acidic residues" evidence="9">
    <location>
        <begin position="365"/>
        <end position="379"/>
    </location>
</feature>
<feature type="compositionally biased region" description="Low complexity" evidence="9">
    <location>
        <begin position="234"/>
        <end position="246"/>
    </location>
</feature>
<dbReference type="SUPFAM" id="SSF56112">
    <property type="entry name" value="Protein kinase-like (PK-like)"/>
    <property type="match status" value="1"/>
</dbReference>
<feature type="compositionally biased region" description="Polar residues" evidence="9">
    <location>
        <begin position="100"/>
        <end position="112"/>
    </location>
</feature>
<keyword evidence="1" id="KW-0723">Serine/threonine-protein kinase</keyword>
<dbReference type="FunFam" id="1.10.510.10:FF:000071">
    <property type="entry name" value="Mitogen-activated protein kinase kinase kinase 3 isoform 2"/>
    <property type="match status" value="1"/>
</dbReference>
<feature type="compositionally biased region" description="Polar residues" evidence="9">
    <location>
        <begin position="559"/>
        <end position="582"/>
    </location>
</feature>
<evidence type="ECO:0000256" key="4">
    <source>
        <dbReference type="ARBA" id="ARBA00022777"/>
    </source>
</evidence>
<dbReference type="InterPro" id="IPR000719">
    <property type="entry name" value="Prot_kinase_dom"/>
</dbReference>
<dbReference type="PROSITE" id="PS50011">
    <property type="entry name" value="PROTEIN_KINASE_DOM"/>
    <property type="match status" value="1"/>
</dbReference>
<evidence type="ECO:0000313" key="11">
    <source>
        <dbReference type="EMBL" id="CAB3262255.1"/>
    </source>
</evidence>
<feature type="region of interest" description="Disordered" evidence="9">
    <location>
        <begin position="357"/>
        <end position="381"/>
    </location>
</feature>
<name>A0A6F9DG93_9ASCI</name>
<feature type="binding site" evidence="7">
    <location>
        <position position="1036"/>
    </location>
    <ligand>
        <name>Mg(2+)</name>
        <dbReference type="ChEBI" id="CHEBI:18420"/>
    </ligand>
</feature>
<keyword evidence="7" id="KW-0460">Magnesium</keyword>
<feature type="compositionally biased region" description="Basic and acidic residues" evidence="9">
    <location>
        <begin position="327"/>
        <end position="340"/>
    </location>
</feature>
<keyword evidence="3" id="KW-0547">Nucleotide-binding</keyword>
<feature type="region of interest" description="Disordered" evidence="9">
    <location>
        <begin position="440"/>
        <end position="488"/>
    </location>
</feature>
<evidence type="ECO:0000256" key="5">
    <source>
        <dbReference type="ARBA" id="ARBA00022840"/>
    </source>
</evidence>
<feature type="active site" description="Proton acceptor" evidence="6">
    <location>
        <position position="1018"/>
    </location>
</feature>
<feature type="region of interest" description="Disordered" evidence="9">
    <location>
        <begin position="1"/>
        <end position="181"/>
    </location>
</feature>
<feature type="compositionally biased region" description="Basic and acidic residues" evidence="9">
    <location>
        <begin position="278"/>
        <end position="301"/>
    </location>
</feature>
<reference evidence="11" key="1">
    <citation type="submission" date="2020-04" db="EMBL/GenBank/DDBJ databases">
        <authorList>
            <person name="Neveu A P."/>
        </authorList>
    </citation>
    <scope>NUCLEOTIDE SEQUENCE</scope>
    <source>
        <tissue evidence="11">Whole embryo</tissue>
    </source>
</reference>
<feature type="compositionally biased region" description="Basic and acidic residues" evidence="9">
    <location>
        <begin position="117"/>
        <end position="134"/>
    </location>
</feature>
<organism evidence="11">
    <name type="scientific">Phallusia mammillata</name>
    <dbReference type="NCBI Taxonomy" id="59560"/>
    <lineage>
        <taxon>Eukaryota</taxon>
        <taxon>Metazoa</taxon>
        <taxon>Chordata</taxon>
        <taxon>Tunicata</taxon>
        <taxon>Ascidiacea</taxon>
        <taxon>Phlebobranchia</taxon>
        <taxon>Ascidiidae</taxon>
        <taxon>Phallusia</taxon>
    </lineage>
</organism>
<feature type="binding site" evidence="7">
    <location>
        <position position="1023"/>
    </location>
    <ligand>
        <name>Mg(2+)</name>
        <dbReference type="ChEBI" id="CHEBI:18420"/>
    </ligand>
</feature>
<feature type="compositionally biased region" description="Low complexity" evidence="9">
    <location>
        <begin position="449"/>
        <end position="460"/>
    </location>
</feature>
<feature type="region of interest" description="Disordered" evidence="9">
    <location>
        <begin position="554"/>
        <end position="582"/>
    </location>
</feature>
<keyword evidence="5" id="KW-0067">ATP-binding</keyword>
<keyword evidence="4" id="KW-0418">Kinase</keyword>
<evidence type="ECO:0000259" key="10">
    <source>
        <dbReference type="PROSITE" id="PS50011"/>
    </source>
</evidence>
<sequence length="1182" mass="131562">MQNGQSSPKLNRILKKSDLENFSQTNTETQERNMMENFTNKSSPKPKKFMRIDSNLDNPKSDKTIEKSKLEIDKKEDKLSEANSVFKSKSQVKSPIKFDITSNSKDQNANSKSPKHVFTDQKPQEKGPAKELVKKPNGKYPSNISVQAVFQKKEDKQNYKPAKVAADLPGKREKQTETVLTESSFQQAVQELDELTEEIKSIPGENTIEPYDRPKSLTLHVSEQDEAVKITVNLNGSNNENNDSESAPALTPVDPKEIGKKKLIKGKMSNNNGKYISKKAEQNKTGKVGKKESPLRQNELKRKGKMISLRNLPLQKLKPASATGKRKGNDIPEHKQDHTPVDSAKVNGVVLHETVDCTQPSNNVDSKHNKTETPKKEASSKVNKIANTNDLQALKSNKFLNGISTPIIQEAYPSNDSELLLKHIADRKATKIFPRKVKTADNRVKSGKKCASGKSKGPIKSGKKQLGNGPHGSITKPRAKSAGLAVEKGGKDTKTEKYVDAKLDDTEALISGKSWHVVVSKNETENVLVKDQNSLEVPMPQQISDESCIPRFNKLSPIPESQTNSWKSSQSLTDGTQDTPTTNALQITQLTSKESSSSKDVEVVKEVSVDKIELKEKKDDLETVEEINLDEIEMKEKRVDLVIPDLSLTNSSYSDNVCNLMELEVWTSDAGSDKTLTDGDLSSAGEDDELQTYRKRLMQPRSEMDAHVLTKYSDSESEDDGSSTLKSTSGPPDIIASNSEPTMYTNDKQGIDVDDQVSLIDCDIEKPVNNSVAKLFRESLMEAYSEDDSEMEMLEHMRRTLHGPNDDDDENLSSESDCSIHLEHEGEDLKSQTHKLSRQLTMSALKKHDEIMIDEGEDLRKGVESRASETTEESFISNTTVSVAHLNTEKCMGWKKGPLIDQGAFGKVWQGMTHGGQLIAVKQVELSINRSEAQKEFENLQREVDILKDMKHPNIVNFIGTCLEGNVVSIFMEFLTGGSISSILRNFGALQEAVFRRYTRQILEGVTFLHLHSVVHRDINGNNIMLLPSGIIKLIDFGCAKRVHQQSAASSSRSSASSSGNNTLDRQLRSVVGTPYWMAPEVVNGEGHGPKSDVWSLGCTVFEMATTRPPLFDMDRIAAMFHIGEGRPMPELPKTFSKHARSFVRKCMQVDTLQRPTSEQLLQTRFIHGRQNRSTSNKQETS</sequence>
<evidence type="ECO:0000256" key="7">
    <source>
        <dbReference type="PIRSR" id="PIRSR000615-3"/>
    </source>
</evidence>
<dbReference type="PANTHER" id="PTHR11584:SF369">
    <property type="entry name" value="MITOGEN-ACTIVATED PROTEIN KINASE KINASE KINASE 19-RELATED"/>
    <property type="match status" value="1"/>
</dbReference>
<dbReference type="InterPro" id="IPR011009">
    <property type="entry name" value="Kinase-like_dom_sf"/>
</dbReference>
<dbReference type="Gene3D" id="1.10.510.10">
    <property type="entry name" value="Transferase(Phosphotransferase) domain 1"/>
    <property type="match status" value="1"/>
</dbReference>
<feature type="compositionally biased region" description="Polar residues" evidence="9">
    <location>
        <begin position="724"/>
        <end position="747"/>
    </location>
</feature>
<proteinExistence type="evidence at transcript level"/>
<feature type="coiled-coil region" evidence="8">
    <location>
        <begin position="923"/>
        <end position="950"/>
    </location>
</feature>
<accession>A0A6F9DG93</accession>
<keyword evidence="2" id="KW-0808">Transferase</keyword>
<dbReference type="PANTHER" id="PTHR11584">
    <property type="entry name" value="SERINE/THREONINE PROTEIN KINASE"/>
    <property type="match status" value="1"/>
</dbReference>
<feature type="region of interest" description="Disordered" evidence="9">
    <location>
        <begin position="712"/>
        <end position="747"/>
    </location>
</feature>
<dbReference type="GO" id="GO:0004674">
    <property type="term" value="F:protein serine/threonine kinase activity"/>
    <property type="evidence" value="ECO:0007669"/>
    <property type="project" value="UniProtKB-KW"/>
</dbReference>
<feature type="compositionally biased region" description="Polar residues" evidence="9">
    <location>
        <begin position="81"/>
        <end position="93"/>
    </location>
</feature>
<evidence type="ECO:0000256" key="1">
    <source>
        <dbReference type="ARBA" id="ARBA00022527"/>
    </source>
</evidence>
<evidence type="ECO:0000256" key="3">
    <source>
        <dbReference type="ARBA" id="ARBA00022741"/>
    </source>
</evidence>
<dbReference type="GO" id="GO:0046872">
    <property type="term" value="F:metal ion binding"/>
    <property type="evidence" value="ECO:0007669"/>
    <property type="project" value="UniProtKB-KW"/>
</dbReference>
<keyword evidence="8" id="KW-0175">Coiled coil</keyword>
<feature type="compositionally biased region" description="Basic and acidic residues" evidence="9">
    <location>
        <begin position="59"/>
        <end position="80"/>
    </location>
</feature>
<dbReference type="EMBL" id="LR786622">
    <property type="protein sequence ID" value="CAB3262255.1"/>
    <property type="molecule type" value="mRNA"/>
</dbReference>
<evidence type="ECO:0000256" key="8">
    <source>
        <dbReference type="SAM" id="Coils"/>
    </source>
</evidence>
<evidence type="ECO:0000256" key="6">
    <source>
        <dbReference type="PIRSR" id="PIRSR000615-1"/>
    </source>
</evidence>
<evidence type="ECO:0000256" key="9">
    <source>
        <dbReference type="SAM" id="MobiDB-lite"/>
    </source>
</evidence>
<dbReference type="GO" id="GO:0005524">
    <property type="term" value="F:ATP binding"/>
    <property type="evidence" value="ECO:0007669"/>
    <property type="project" value="UniProtKB-KW"/>
</dbReference>
<evidence type="ECO:0000256" key="2">
    <source>
        <dbReference type="ARBA" id="ARBA00022679"/>
    </source>
</evidence>
<feature type="region of interest" description="Disordered" evidence="9">
    <location>
        <begin position="234"/>
        <end position="344"/>
    </location>
</feature>
<dbReference type="AlphaFoldDB" id="A0A6F9DG93"/>
<protein>
    <submittedName>
        <fullName evidence="11">Uncharacterized protein LOC100179035</fullName>
    </submittedName>
</protein>
<dbReference type="SMART" id="SM00220">
    <property type="entry name" value="S_TKc"/>
    <property type="match status" value="1"/>
</dbReference>
<feature type="domain" description="Protein kinase" evidence="10">
    <location>
        <begin position="894"/>
        <end position="1167"/>
    </location>
</feature>